<dbReference type="Proteomes" id="UP000807504">
    <property type="component" value="Unassembled WGS sequence"/>
</dbReference>
<proteinExistence type="predicted"/>
<sequence>MVEKDIPKYFMTFLTPFYKPDSERTLFQSSVLRSVPRDLFQKTGKSLFRSLEFGEYLNKYSPSSVTTQSFSLKKLA</sequence>
<dbReference type="AlphaFoldDB" id="A0A8T0FZJ0"/>
<dbReference type="EMBL" id="JABXBU010000001">
    <property type="protein sequence ID" value="KAF8795675.1"/>
    <property type="molecule type" value="Genomic_DNA"/>
</dbReference>
<name>A0A8T0FZJ0_ARGBR</name>
<gene>
    <name evidence="1" type="ORF">HNY73_000147</name>
</gene>
<evidence type="ECO:0000313" key="2">
    <source>
        <dbReference type="Proteomes" id="UP000807504"/>
    </source>
</evidence>
<protein>
    <submittedName>
        <fullName evidence="1">Uncharacterized protein</fullName>
    </submittedName>
</protein>
<comment type="caution">
    <text evidence="1">The sequence shown here is derived from an EMBL/GenBank/DDBJ whole genome shotgun (WGS) entry which is preliminary data.</text>
</comment>
<keyword evidence="2" id="KW-1185">Reference proteome</keyword>
<organism evidence="1 2">
    <name type="scientific">Argiope bruennichi</name>
    <name type="common">Wasp spider</name>
    <name type="synonym">Aranea bruennichi</name>
    <dbReference type="NCBI Taxonomy" id="94029"/>
    <lineage>
        <taxon>Eukaryota</taxon>
        <taxon>Metazoa</taxon>
        <taxon>Ecdysozoa</taxon>
        <taxon>Arthropoda</taxon>
        <taxon>Chelicerata</taxon>
        <taxon>Arachnida</taxon>
        <taxon>Araneae</taxon>
        <taxon>Araneomorphae</taxon>
        <taxon>Entelegynae</taxon>
        <taxon>Araneoidea</taxon>
        <taxon>Araneidae</taxon>
        <taxon>Argiope</taxon>
    </lineage>
</organism>
<reference evidence="1" key="2">
    <citation type="submission" date="2020-06" db="EMBL/GenBank/DDBJ databases">
        <authorList>
            <person name="Sheffer M."/>
        </authorList>
    </citation>
    <scope>NUCLEOTIDE SEQUENCE</scope>
</reference>
<evidence type="ECO:0000313" key="1">
    <source>
        <dbReference type="EMBL" id="KAF8795675.1"/>
    </source>
</evidence>
<accession>A0A8T0FZJ0</accession>
<reference evidence="1" key="1">
    <citation type="journal article" date="2020" name="bioRxiv">
        <title>Chromosome-level reference genome of the European wasp spider Argiope bruennichi: a resource for studies on range expansion and evolutionary adaptation.</title>
        <authorList>
            <person name="Sheffer M.M."/>
            <person name="Hoppe A."/>
            <person name="Krehenwinkel H."/>
            <person name="Uhl G."/>
            <person name="Kuss A.W."/>
            <person name="Jensen L."/>
            <person name="Jensen C."/>
            <person name="Gillespie R.G."/>
            <person name="Hoff K.J."/>
            <person name="Prost S."/>
        </authorList>
    </citation>
    <scope>NUCLEOTIDE SEQUENCE</scope>
</reference>